<dbReference type="PANTHER" id="PTHR14614">
    <property type="entry name" value="HEPATOCELLULAR CARCINOMA-ASSOCIATED ANTIGEN"/>
    <property type="match status" value="1"/>
</dbReference>
<keyword evidence="2" id="KW-0489">Methyltransferase</keyword>
<dbReference type="Gene3D" id="3.40.50.150">
    <property type="entry name" value="Vaccinia Virus protein VP39"/>
    <property type="match status" value="1"/>
</dbReference>
<keyword evidence="2" id="KW-0808">Transferase</keyword>
<sequence length="260" mass="26894">MRSRRPCTPRRSASCATRRPSPLASDALSALRASLGERLRTGAGAAPPPPALLDVVVQRFEVGRGGDVVLVLPADWEQLRHEEGAAGAPVPYWARPWPSGLALARALAADPPASGIRVLELGCGLGAPSIVAARAGARVLATDGHPDAVVFAAHALALNAVVADVAEVDWGAHGEALAALGPFDLVLAADVLYTEANVRAALALWPRLVAPGGELRLADPRRAGARDVLAAARATFALESEDRDAAVVLHRLRPHACAAP</sequence>
<dbReference type="OrthoDB" id="264333at2"/>
<dbReference type="AlphaFoldDB" id="A0A5B8U8X0"/>
<gene>
    <name evidence="2" type="ORF">FSW04_19000</name>
</gene>
<dbReference type="Proteomes" id="UP000321805">
    <property type="component" value="Chromosome"/>
</dbReference>
<dbReference type="PANTHER" id="PTHR14614:SF132">
    <property type="entry name" value="PROTEIN-LYSINE METHYLTRANSFERASE C42C1.13"/>
    <property type="match status" value="1"/>
</dbReference>
<feature type="region of interest" description="Disordered" evidence="1">
    <location>
        <begin position="1"/>
        <end position="21"/>
    </location>
</feature>
<accession>A0A5B8U8X0</accession>
<reference evidence="2 3" key="1">
    <citation type="journal article" date="2018" name="J. Microbiol.">
        <title>Baekduia soli gen. nov., sp. nov., a novel bacterium isolated from the soil of Baekdu Mountain and proposal of a novel family name, Baekduiaceae fam. nov.</title>
        <authorList>
            <person name="An D.S."/>
            <person name="Siddiqi M.Z."/>
            <person name="Kim K.H."/>
            <person name="Yu H.S."/>
            <person name="Im W.T."/>
        </authorList>
    </citation>
    <scope>NUCLEOTIDE SEQUENCE [LARGE SCALE GENOMIC DNA]</scope>
    <source>
        <strain evidence="2 3">BR7-21</strain>
    </source>
</reference>
<dbReference type="Pfam" id="PF10294">
    <property type="entry name" value="Methyltransf_16"/>
    <property type="match status" value="1"/>
</dbReference>
<keyword evidence="3" id="KW-1185">Reference proteome</keyword>
<proteinExistence type="predicted"/>
<name>A0A5B8U8X0_9ACTN</name>
<dbReference type="GO" id="GO:0032259">
    <property type="term" value="P:methylation"/>
    <property type="evidence" value="ECO:0007669"/>
    <property type="project" value="UniProtKB-KW"/>
</dbReference>
<evidence type="ECO:0000313" key="3">
    <source>
        <dbReference type="Proteomes" id="UP000321805"/>
    </source>
</evidence>
<dbReference type="SUPFAM" id="SSF53335">
    <property type="entry name" value="S-adenosyl-L-methionine-dependent methyltransferases"/>
    <property type="match status" value="1"/>
</dbReference>
<dbReference type="GO" id="GO:0008168">
    <property type="term" value="F:methyltransferase activity"/>
    <property type="evidence" value="ECO:0007669"/>
    <property type="project" value="UniProtKB-KW"/>
</dbReference>
<dbReference type="InterPro" id="IPR019410">
    <property type="entry name" value="Methyltransf_16"/>
</dbReference>
<protein>
    <submittedName>
        <fullName evidence="2">Methyltransferase domain-containing protein</fullName>
    </submittedName>
</protein>
<dbReference type="KEGG" id="bsol:FSW04_19000"/>
<dbReference type="EMBL" id="CP042430">
    <property type="protein sequence ID" value="QEC49450.1"/>
    <property type="molecule type" value="Genomic_DNA"/>
</dbReference>
<evidence type="ECO:0000256" key="1">
    <source>
        <dbReference type="SAM" id="MobiDB-lite"/>
    </source>
</evidence>
<dbReference type="CDD" id="cd02440">
    <property type="entry name" value="AdoMet_MTases"/>
    <property type="match status" value="1"/>
</dbReference>
<dbReference type="InterPro" id="IPR029063">
    <property type="entry name" value="SAM-dependent_MTases_sf"/>
</dbReference>
<evidence type="ECO:0000313" key="2">
    <source>
        <dbReference type="EMBL" id="QEC49450.1"/>
    </source>
</evidence>
<organism evidence="2 3">
    <name type="scientific">Baekduia soli</name>
    <dbReference type="NCBI Taxonomy" id="496014"/>
    <lineage>
        <taxon>Bacteria</taxon>
        <taxon>Bacillati</taxon>
        <taxon>Actinomycetota</taxon>
        <taxon>Thermoleophilia</taxon>
        <taxon>Solirubrobacterales</taxon>
        <taxon>Baekduiaceae</taxon>
        <taxon>Baekduia</taxon>
    </lineage>
</organism>